<name>A0A075FUP2_9EURY</name>
<keyword evidence="1" id="KW-0472">Membrane</keyword>
<evidence type="ECO:0000313" key="2">
    <source>
        <dbReference type="EMBL" id="AIE95073.1"/>
    </source>
</evidence>
<sequence length="57" mass="6200">MMGVSAISAGYIMENGLLDLREVIAATGLVQIVLGIIWTSLYSKEEKELLDQSLQTS</sequence>
<accession>A0A075FUP2</accession>
<feature type="transmembrane region" description="Helical" evidence="1">
    <location>
        <begin position="23"/>
        <end position="42"/>
    </location>
</feature>
<proteinExistence type="predicted"/>
<organism evidence="2">
    <name type="scientific">uncultured marine group II/III euryarchaeote AD1000_57_E07</name>
    <dbReference type="NCBI Taxonomy" id="1457787"/>
    <lineage>
        <taxon>Archaea</taxon>
        <taxon>Methanobacteriati</taxon>
        <taxon>Methanobacteriota</taxon>
        <taxon>environmental samples</taxon>
    </lineage>
</organism>
<keyword evidence="1" id="KW-1133">Transmembrane helix</keyword>
<keyword evidence="1" id="KW-0812">Transmembrane</keyword>
<reference evidence="2" key="1">
    <citation type="journal article" date="2014" name="Genome Biol. Evol.">
        <title>Pangenome evidence for extensive interdomain horizontal transfer affecting lineage core and shell genes in uncultured planktonic thaumarchaeota and euryarchaeota.</title>
        <authorList>
            <person name="Deschamps P."/>
            <person name="Zivanovic Y."/>
            <person name="Moreira D."/>
            <person name="Rodriguez-Valera F."/>
            <person name="Lopez-Garcia P."/>
        </authorList>
    </citation>
    <scope>NUCLEOTIDE SEQUENCE</scope>
</reference>
<dbReference type="EMBL" id="KF900439">
    <property type="protein sequence ID" value="AIE95073.1"/>
    <property type="molecule type" value="Genomic_DNA"/>
</dbReference>
<protein>
    <submittedName>
        <fullName evidence="2">Uncharacterized protein</fullName>
    </submittedName>
</protein>
<evidence type="ECO:0000256" key="1">
    <source>
        <dbReference type="SAM" id="Phobius"/>
    </source>
</evidence>
<dbReference type="AlphaFoldDB" id="A0A075FUP2"/>